<evidence type="ECO:0000313" key="2">
    <source>
        <dbReference type="Proteomes" id="UP000243478"/>
    </source>
</evidence>
<dbReference type="Proteomes" id="UP000243478">
    <property type="component" value="Unassembled WGS sequence"/>
</dbReference>
<sequence length="132" mass="14869">MHPRTEGPQVRSGINVTIGIVVAKQLTDAADKHLSPAVEELGHAVEAHMHQNHSRIIRHTIRPLFTAYRPEHLPQHTVFAIQHHTDTAAHGAVTPYMRVFQVAALIHAVQARQENPCKRTELARRESALHWT</sequence>
<dbReference type="AlphaFoldDB" id="A0A0F5ZNA6"/>
<gene>
    <name evidence="1" type="ORF">VM57_12780</name>
</gene>
<reference evidence="1 2" key="1">
    <citation type="submission" date="2015-03" db="EMBL/GenBank/DDBJ databases">
        <title>Draft genome of Stenotrophomonas maltophila isolated from urine specimen.</title>
        <authorList>
            <person name="Murugan N."/>
            <person name="Malathi J."/>
            <person name="Umashankar V."/>
            <person name="Madhavan H."/>
        </authorList>
    </citation>
    <scope>NUCLEOTIDE SEQUENCE [LARGE SCALE GENOMIC DNA]</scope>
    <source>
        <strain evidence="1 2">JMNMN1</strain>
    </source>
</reference>
<accession>A0A0F5ZNA6</accession>
<evidence type="ECO:0000313" key="1">
    <source>
        <dbReference type="EMBL" id="KKD57119.1"/>
    </source>
</evidence>
<protein>
    <submittedName>
        <fullName evidence="1">Uncharacterized protein</fullName>
    </submittedName>
</protein>
<proteinExistence type="predicted"/>
<organism evidence="1 2">
    <name type="scientific">Stenotrophomonas maltophilia</name>
    <name type="common">Pseudomonas maltophilia</name>
    <name type="synonym">Xanthomonas maltophilia</name>
    <dbReference type="NCBI Taxonomy" id="40324"/>
    <lineage>
        <taxon>Bacteria</taxon>
        <taxon>Pseudomonadati</taxon>
        <taxon>Pseudomonadota</taxon>
        <taxon>Gammaproteobacteria</taxon>
        <taxon>Lysobacterales</taxon>
        <taxon>Lysobacteraceae</taxon>
        <taxon>Stenotrophomonas</taxon>
        <taxon>Stenotrophomonas maltophilia group</taxon>
    </lineage>
</organism>
<dbReference type="EMBL" id="JZRZ01000020">
    <property type="protein sequence ID" value="KKD57119.1"/>
    <property type="molecule type" value="Genomic_DNA"/>
</dbReference>
<name>A0A0F5ZNA6_STEMA</name>
<comment type="caution">
    <text evidence="1">The sequence shown here is derived from an EMBL/GenBank/DDBJ whole genome shotgun (WGS) entry which is preliminary data.</text>
</comment>